<dbReference type="STRING" id="1408416.GCA_000702765_00831"/>
<dbReference type="AlphaFoldDB" id="A0A449BJJ5"/>
<keyword evidence="3" id="KW-1185">Reference proteome</keyword>
<reference evidence="2 3" key="1">
    <citation type="submission" date="2019-01" db="EMBL/GenBank/DDBJ databases">
        <authorList>
            <consortium name="Pathogen Informatics"/>
        </authorList>
    </citation>
    <scope>NUCLEOTIDE SEQUENCE [LARGE SCALE GENOMIC DNA]</scope>
    <source>
        <strain evidence="2 3">NCTC10172</strain>
    </source>
</reference>
<organism evidence="2 3">
    <name type="scientific">Acholeplasma hippikon</name>
    <dbReference type="NCBI Taxonomy" id="264636"/>
    <lineage>
        <taxon>Bacteria</taxon>
        <taxon>Bacillati</taxon>
        <taxon>Mycoplasmatota</taxon>
        <taxon>Mollicutes</taxon>
        <taxon>Acholeplasmatales</taxon>
        <taxon>Acholeplasmataceae</taxon>
        <taxon>Acholeplasma</taxon>
    </lineage>
</organism>
<evidence type="ECO:0000313" key="2">
    <source>
        <dbReference type="EMBL" id="VEU82635.1"/>
    </source>
</evidence>
<feature type="transmembrane region" description="Helical" evidence="1">
    <location>
        <begin position="169"/>
        <end position="188"/>
    </location>
</feature>
<gene>
    <name evidence="2" type="ORF">NCTC10172_00654</name>
</gene>
<dbReference type="EMBL" id="LR215050">
    <property type="protein sequence ID" value="VEU82635.1"/>
    <property type="molecule type" value="Genomic_DNA"/>
</dbReference>
<keyword evidence="1" id="KW-0812">Transmembrane</keyword>
<feature type="transmembrane region" description="Helical" evidence="1">
    <location>
        <begin position="136"/>
        <end position="157"/>
    </location>
</feature>
<dbReference type="KEGG" id="ahk:NCTC10172_00654"/>
<name>A0A449BJJ5_9MOLU</name>
<dbReference type="Proteomes" id="UP000290909">
    <property type="component" value="Chromosome"/>
</dbReference>
<sequence>MKYCKHCNLYHEENHKICIVCGNNLVEKAFETNLVTPGYPEVQVNRKKPNIPARVLILIGIVVSLISVVINILTFKDTKIMWSIIVVGSLFYVYLLIKQVIISKRDYSTKTLKQVIIVSLILLILDYATAYKAWAITYAIPLVLVGTTAFLPIVVASMPKKYYMHVRNLFWLIILNLIYAAIAFFSSWTLEGVYWTGAMTLIAGFTLFSAMLLFAPKVTYQELVKFFHI</sequence>
<keyword evidence="1" id="KW-1133">Transmembrane helix</keyword>
<feature type="transmembrane region" description="Helical" evidence="1">
    <location>
        <begin position="112"/>
        <end position="130"/>
    </location>
</feature>
<feature type="transmembrane region" description="Helical" evidence="1">
    <location>
        <begin position="55"/>
        <end position="74"/>
    </location>
</feature>
<dbReference type="Pfam" id="PF19845">
    <property type="entry name" value="DUF6320"/>
    <property type="match status" value="1"/>
</dbReference>
<evidence type="ECO:0000256" key="1">
    <source>
        <dbReference type="SAM" id="Phobius"/>
    </source>
</evidence>
<feature type="transmembrane region" description="Helical" evidence="1">
    <location>
        <begin position="194"/>
        <end position="215"/>
    </location>
</feature>
<accession>A0A449BJJ5</accession>
<protein>
    <recommendedName>
        <fullName evidence="4">Zinc ribbon domain-containing protein</fullName>
    </recommendedName>
</protein>
<proteinExistence type="predicted"/>
<keyword evidence="1" id="KW-0472">Membrane</keyword>
<feature type="transmembrane region" description="Helical" evidence="1">
    <location>
        <begin position="80"/>
        <end position="100"/>
    </location>
</feature>
<dbReference type="RefSeq" id="WP_035369210.1">
    <property type="nucleotide sequence ID" value="NZ_LR215050.1"/>
</dbReference>
<dbReference type="InterPro" id="IPR046283">
    <property type="entry name" value="DUF6320"/>
</dbReference>
<evidence type="ECO:0000313" key="3">
    <source>
        <dbReference type="Proteomes" id="UP000290909"/>
    </source>
</evidence>
<evidence type="ECO:0008006" key="4">
    <source>
        <dbReference type="Google" id="ProtNLM"/>
    </source>
</evidence>